<evidence type="ECO:0000259" key="7">
    <source>
        <dbReference type="PROSITE" id="PS01180"/>
    </source>
</evidence>
<evidence type="ECO:0000256" key="3">
    <source>
        <dbReference type="PROSITE-ProRule" id="PRU00059"/>
    </source>
</evidence>
<dbReference type="Pfam" id="PF00431">
    <property type="entry name" value="CUB"/>
    <property type="match status" value="3"/>
</dbReference>
<evidence type="ECO:0000313" key="10">
    <source>
        <dbReference type="Proteomes" id="UP000663879"/>
    </source>
</evidence>
<comment type="caution">
    <text evidence="9">The sequence shown here is derived from an EMBL/GenBank/DDBJ whole genome shotgun (WGS) entry which is preliminary data.</text>
</comment>
<dbReference type="SUPFAM" id="SSF49854">
    <property type="entry name" value="Spermadhesin, CUB domain"/>
    <property type="match status" value="5"/>
</dbReference>
<proteinExistence type="predicted"/>
<feature type="domain" description="Fibronectin type-II" evidence="8">
    <location>
        <begin position="532"/>
        <end position="577"/>
    </location>
</feature>
<dbReference type="OrthoDB" id="19553at2759"/>
<evidence type="ECO:0000259" key="8">
    <source>
        <dbReference type="PROSITE" id="PS51092"/>
    </source>
</evidence>
<evidence type="ECO:0000256" key="6">
    <source>
        <dbReference type="SAM" id="SignalP"/>
    </source>
</evidence>
<dbReference type="CDD" id="cd00062">
    <property type="entry name" value="FN2"/>
    <property type="match status" value="1"/>
</dbReference>
<keyword evidence="1" id="KW-0677">Repeat</keyword>
<feature type="domain" description="CUB" evidence="7">
    <location>
        <begin position="124"/>
        <end position="239"/>
    </location>
</feature>
<accession>A0A813P750</accession>
<comment type="caution">
    <text evidence="4">Lacks conserved residue(s) required for the propagation of feature annotation.</text>
</comment>
<keyword evidence="5" id="KW-1133">Transmembrane helix</keyword>
<dbReference type="InterPro" id="IPR000562">
    <property type="entry name" value="FN_type2_dom"/>
</dbReference>
<evidence type="ECO:0000256" key="1">
    <source>
        <dbReference type="ARBA" id="ARBA00022737"/>
    </source>
</evidence>
<protein>
    <recommendedName>
        <fullName evidence="11">CUB domain-containing protein</fullName>
    </recommendedName>
</protein>
<evidence type="ECO:0000256" key="2">
    <source>
        <dbReference type="ARBA" id="ARBA00023157"/>
    </source>
</evidence>
<dbReference type="CDD" id="cd22823">
    <property type="entry name" value="Gal_Rha_Lectin"/>
    <property type="match status" value="4"/>
</dbReference>
<dbReference type="InterPro" id="IPR013806">
    <property type="entry name" value="Kringle-like"/>
</dbReference>
<dbReference type="Gene3D" id="2.60.120.740">
    <property type="match status" value="2"/>
</dbReference>
<gene>
    <name evidence="9" type="ORF">OXX778_LOCUS3782</name>
</gene>
<feature type="disulfide bond" evidence="3">
    <location>
        <begin position="124"/>
        <end position="151"/>
    </location>
</feature>
<feature type="domain" description="CUB" evidence="7">
    <location>
        <begin position="919"/>
        <end position="1028"/>
    </location>
</feature>
<dbReference type="PROSITE" id="PS51092">
    <property type="entry name" value="FN2_2"/>
    <property type="match status" value="1"/>
</dbReference>
<dbReference type="InterPro" id="IPR035914">
    <property type="entry name" value="Sperma_CUB_dom_sf"/>
</dbReference>
<dbReference type="Proteomes" id="UP000663879">
    <property type="component" value="Unassembled WGS sequence"/>
</dbReference>
<dbReference type="PANTHER" id="PTHR24251">
    <property type="entry name" value="OVOCHYMASE-RELATED"/>
    <property type="match status" value="1"/>
</dbReference>
<dbReference type="CDD" id="cd00041">
    <property type="entry name" value="CUB"/>
    <property type="match status" value="2"/>
</dbReference>
<dbReference type="PROSITE" id="PS01180">
    <property type="entry name" value="CUB"/>
    <property type="match status" value="5"/>
</dbReference>
<dbReference type="InterPro" id="IPR036943">
    <property type="entry name" value="FN_type2_sf"/>
</dbReference>
<dbReference type="Gene3D" id="2.60.120.290">
    <property type="entry name" value="Spermadhesin, CUB domain"/>
    <property type="match status" value="5"/>
</dbReference>
<feature type="signal peptide" evidence="6">
    <location>
        <begin position="1"/>
        <end position="20"/>
    </location>
</feature>
<evidence type="ECO:0008006" key="11">
    <source>
        <dbReference type="Google" id="ProtNLM"/>
    </source>
</evidence>
<feature type="domain" description="CUB" evidence="7">
    <location>
        <begin position="682"/>
        <end position="765"/>
    </location>
</feature>
<feature type="chain" id="PRO_5032355468" description="CUB domain-containing protein" evidence="6">
    <location>
        <begin position="21"/>
        <end position="1629"/>
    </location>
</feature>
<feature type="domain" description="CUB" evidence="7">
    <location>
        <begin position="377"/>
        <end position="492"/>
    </location>
</feature>
<dbReference type="Gene3D" id="2.10.10.10">
    <property type="entry name" value="Fibronectin, type II, collagen-binding"/>
    <property type="match status" value="1"/>
</dbReference>
<keyword evidence="5" id="KW-0812">Transmembrane</keyword>
<evidence type="ECO:0000256" key="5">
    <source>
        <dbReference type="SAM" id="Phobius"/>
    </source>
</evidence>
<organism evidence="9 10">
    <name type="scientific">Brachionus calyciflorus</name>
    <dbReference type="NCBI Taxonomy" id="104777"/>
    <lineage>
        <taxon>Eukaryota</taxon>
        <taxon>Metazoa</taxon>
        <taxon>Spiralia</taxon>
        <taxon>Gnathifera</taxon>
        <taxon>Rotifera</taxon>
        <taxon>Eurotatoria</taxon>
        <taxon>Monogononta</taxon>
        <taxon>Pseudotrocha</taxon>
        <taxon>Ploima</taxon>
        <taxon>Brachionidae</taxon>
        <taxon>Brachionus</taxon>
    </lineage>
</organism>
<reference evidence="9" key="1">
    <citation type="submission" date="2021-02" db="EMBL/GenBank/DDBJ databases">
        <authorList>
            <person name="Nowell W R."/>
        </authorList>
    </citation>
    <scope>NUCLEOTIDE SEQUENCE</scope>
    <source>
        <strain evidence="9">Ploen Becks lab</strain>
    </source>
</reference>
<dbReference type="SMART" id="SM00042">
    <property type="entry name" value="CUB"/>
    <property type="match status" value="6"/>
</dbReference>
<dbReference type="PRINTS" id="PR00013">
    <property type="entry name" value="FNTYPEII"/>
</dbReference>
<keyword evidence="5" id="KW-0472">Membrane</keyword>
<dbReference type="EMBL" id="CAJNOC010000346">
    <property type="protein sequence ID" value="CAF0748416.1"/>
    <property type="molecule type" value="Genomic_DNA"/>
</dbReference>
<evidence type="ECO:0000313" key="9">
    <source>
        <dbReference type="EMBL" id="CAF0748416.1"/>
    </source>
</evidence>
<evidence type="ECO:0000256" key="4">
    <source>
        <dbReference type="PROSITE-ProRule" id="PRU00479"/>
    </source>
</evidence>
<keyword evidence="10" id="KW-1185">Reference proteome</keyword>
<keyword evidence="6" id="KW-0732">Signal</keyword>
<dbReference type="SUPFAM" id="SSF57440">
    <property type="entry name" value="Kringle-like"/>
    <property type="match status" value="1"/>
</dbReference>
<name>A0A813P750_9BILA</name>
<dbReference type="InterPro" id="IPR043159">
    <property type="entry name" value="Lectin_gal-bd_sf"/>
</dbReference>
<dbReference type="InterPro" id="IPR000859">
    <property type="entry name" value="CUB_dom"/>
</dbReference>
<keyword evidence="2 3" id="KW-1015">Disulfide bond</keyword>
<feature type="domain" description="CUB" evidence="7">
    <location>
        <begin position="1175"/>
        <end position="1295"/>
    </location>
</feature>
<dbReference type="SMART" id="SM00059">
    <property type="entry name" value="FN2"/>
    <property type="match status" value="1"/>
</dbReference>
<sequence length="1629" mass="180433">MKSLLLGIILIGLCLICCKAQSQPVIRKTACTLTGKSYTIDCGAGNAVIIYESIIGSRQNNNGECGYTSGDCYENYPTSCLLDNQKCSIYGPNRNLTACNKKSDYLEVKYYCVPINPSNSYDICGSSEITQTSGLIKSPSYPTYKQTTGICRTKITVPTGKSLNIFVTDMNIQKRDSTEECKDYLIITDSTGDNDVCGNEKPVYAESLCSSVIYISYKAETAASFLSFYKGFKLYFEVRDLGASSSCGTATPSLPSDSTTTLPAPTVNPLDLVLNASQYFDFQICKQQQKTLTAPDFHVLYIEQLEYRAQQLSLGCLLPSPSHCASPHPLTCNLKRSCSFNLLADYTIEDCSKKKADYIFGIYRYIPIESKIRYFVCDTQVVNGDMSPNGLLFSKSYPNFSPNSNCVTKLQSSAPNKAFKIYITDIYLEDDCSKSYIQINDYKSPVATFCSSIDQRNTYTFTSCSNNIDISYRTSNQQNTDFRGFRAYYELVDLPTTCQNSLTTITSTTQAPLTTPLNDDVNSQVLTSGGNANGRPCQFPFKYQNQNYETCIAEGSNYWCSVTDNYDRDMIRGNCVPGLTTNKKFTVCDRKLRTFSCPKGYLINLVSVLGGSTSDNSCNEDKIRCSQSLYNQVQSFAASKQSFRIVNSFTLTECSNARVDVLIIDYNCVPDVVPYVKTYDTCTTGQTTDEKGIIISPYFPNPQVNFNCNLNIVTTSQKLLNLYVVSTQLQAILGSQECTESYFQLNNGDKICGLRNSGIIAQKCGTNFQLKYFVGSKAYKGFKLYYEITDVIDQIQCYEPTTTISPSISSTTPPSYVQQGIASGPQEIVNCKFSETITCPNDYVISVKRYFYGKSASNKCFYTQGDLISYSFQNVNCNGKRTCVLPTYFQYMVEHSTFSTYLQVEYECIPTKLPSRSMCGMTFTDKNGIITTPNYPTYDASLRCKTSIMTSSNNVIKAYIINLSIDTDCSKDLITFSEPGSSVSRQFCGQVTATLAYETCSNRLDIEINTQATSDNSFDGVSIYYEAVPKPIDFICTPPTTTSTTAKPTTTTTTKLITTSPNYLGLASPVETIARCQSETITCPKDYVIIVRSSFYGVKNSNNSCDYSPNDCFGPNTGASFSCSGKQSCFISFFPSGSQVPECDKKYASYFFLDYQCVPVKNAGVPPSTVNSEFCTPPSTSHTVAPGSSLILQSSNYPSYPTVAVNCNKTVITDPGYALDVFFIAGTFPGRVDCNGSTDFLKITDGFSNHKFCGSPNQAKYLMESRSNSLEVSFVASPQLFGFVYKGFQIYIQAVRLPITSTRPQQTTKPPVTAPIQVGFVSEEYYIDMCVFDSKTLTCPTNYIITVLQQSIVNARDGCDFKPGDCREPTDLVSTECAGKQTCNIYFPLTPITFCGRGNANGLEFTYQCVPSSPSTTIKAYSCDDKISNVKNGIIQSPKYPNYELKVGCEIELIPPEKSFVKIYLIDLGLSDSILEDALAVDDLILGENEDGMSRFLYSSEKPIKIKYKSLESANSSALESLRGFRMYFEAFPINENITSTIRVPTTTKYFNQFTFFTKIVNTKKSSNLIYFSLGIGLPCIVLLSIIMLFLNKSSTGSSSNLEIKYSNKRNKDGQLNEDIKSFSNPNLD</sequence>
<dbReference type="Pfam" id="PF00040">
    <property type="entry name" value="fn2"/>
    <property type="match status" value="1"/>
</dbReference>
<feature type="transmembrane region" description="Helical" evidence="5">
    <location>
        <begin position="1569"/>
        <end position="1591"/>
    </location>
</feature>